<reference evidence="1 2" key="1">
    <citation type="submission" date="2018-04" db="EMBL/GenBank/DDBJ databases">
        <title>Sphingobacterium sp. M46 Genome.</title>
        <authorList>
            <person name="Cheng J."/>
            <person name="Li Y."/>
        </authorList>
    </citation>
    <scope>NUCLEOTIDE SEQUENCE [LARGE SCALE GENOMIC DNA]</scope>
    <source>
        <strain evidence="1 2">M46</strain>
    </source>
</reference>
<name>A0A363NUR3_9SPHI</name>
<dbReference type="RefSeq" id="WP_108634384.1">
    <property type="nucleotide sequence ID" value="NZ_QCXX01000003.1"/>
</dbReference>
<organism evidence="1 2">
    <name type="scientific">Sphingobacterium athyrii</name>
    <dbReference type="NCBI Taxonomy" id="2152717"/>
    <lineage>
        <taxon>Bacteria</taxon>
        <taxon>Pseudomonadati</taxon>
        <taxon>Bacteroidota</taxon>
        <taxon>Sphingobacteriia</taxon>
        <taxon>Sphingobacteriales</taxon>
        <taxon>Sphingobacteriaceae</taxon>
        <taxon>Sphingobacterium</taxon>
    </lineage>
</organism>
<gene>
    <name evidence="1" type="ORF">DCO56_14025</name>
</gene>
<accession>A0A363NUR3</accession>
<keyword evidence="2" id="KW-1185">Reference proteome</keyword>
<dbReference type="Proteomes" id="UP000250831">
    <property type="component" value="Unassembled WGS sequence"/>
</dbReference>
<evidence type="ECO:0000313" key="1">
    <source>
        <dbReference type="EMBL" id="PUV24458.1"/>
    </source>
</evidence>
<sequence>MKQLYKNILLSIEKEELNVSKSRKSIVNEAFHMVSFLDQTLTDLKVHINLHGFENNRDEIHFFKNVKPEILGRLIYYNKIIRIESYSPTTPELIESYYTEQIKLLNKEYKKHIVVSDFYSYYRTGRTDKDDYYYRLGNINYFEVLDSFFFELDREFSTYYDYKIAQILAFNLIHNFLQYRLEPDRSNPIYDAEIATKKAFSWTHSKNSLIELIYALHISGSLSHGRGSLKNLGSLFEELFEIRLGDIHHAFHQMKFRAGEKASYLHYLKNALEQYMENDSR</sequence>
<dbReference type="InterPro" id="IPR018534">
    <property type="entry name" value="Tet_reg_excision_RteC"/>
</dbReference>
<dbReference type="OrthoDB" id="790983at2"/>
<comment type="caution">
    <text evidence="1">The sequence shown here is derived from an EMBL/GenBank/DDBJ whole genome shotgun (WGS) entry which is preliminary data.</text>
</comment>
<protein>
    <submittedName>
        <fullName evidence="1">RteC protein</fullName>
    </submittedName>
</protein>
<proteinExistence type="predicted"/>
<dbReference type="EMBL" id="QCXX01000003">
    <property type="protein sequence ID" value="PUV24458.1"/>
    <property type="molecule type" value="Genomic_DNA"/>
</dbReference>
<evidence type="ECO:0000313" key="2">
    <source>
        <dbReference type="Proteomes" id="UP000250831"/>
    </source>
</evidence>
<dbReference type="Pfam" id="PF09357">
    <property type="entry name" value="RteC"/>
    <property type="match status" value="1"/>
</dbReference>
<dbReference type="AlphaFoldDB" id="A0A363NUR3"/>